<feature type="compositionally biased region" description="Basic residues" evidence="1">
    <location>
        <begin position="1047"/>
        <end position="1060"/>
    </location>
</feature>
<evidence type="ECO:0000256" key="1">
    <source>
        <dbReference type="SAM" id="MobiDB-lite"/>
    </source>
</evidence>
<dbReference type="OrthoDB" id="10582082at2759"/>
<feature type="region of interest" description="Disordered" evidence="1">
    <location>
        <begin position="1037"/>
        <end position="1060"/>
    </location>
</feature>
<dbReference type="AlphaFoldDB" id="A0A814B5M1"/>
<keyword evidence="2" id="KW-0812">Transmembrane</keyword>
<keyword evidence="2" id="KW-1133">Transmembrane helix</keyword>
<evidence type="ECO:0000256" key="2">
    <source>
        <dbReference type="SAM" id="Phobius"/>
    </source>
</evidence>
<feature type="signal peptide" evidence="3">
    <location>
        <begin position="1"/>
        <end position="30"/>
    </location>
</feature>
<evidence type="ECO:0000256" key="3">
    <source>
        <dbReference type="SAM" id="SignalP"/>
    </source>
</evidence>
<dbReference type="EMBL" id="CAJNOC010002286">
    <property type="protein sequence ID" value="CAF0923968.1"/>
    <property type="molecule type" value="Genomic_DNA"/>
</dbReference>
<keyword evidence="2" id="KW-0472">Membrane</keyword>
<comment type="caution">
    <text evidence="4">The sequence shown here is derived from an EMBL/GenBank/DDBJ whole genome shotgun (WGS) entry which is preliminary data.</text>
</comment>
<keyword evidence="3" id="KW-0732">Signal</keyword>
<protein>
    <submittedName>
        <fullName evidence="4">Uncharacterized protein</fullName>
    </submittedName>
</protein>
<organism evidence="4 5">
    <name type="scientific">Brachionus calyciflorus</name>
    <dbReference type="NCBI Taxonomy" id="104777"/>
    <lineage>
        <taxon>Eukaryota</taxon>
        <taxon>Metazoa</taxon>
        <taxon>Spiralia</taxon>
        <taxon>Gnathifera</taxon>
        <taxon>Rotifera</taxon>
        <taxon>Eurotatoria</taxon>
        <taxon>Monogononta</taxon>
        <taxon>Pseudotrocha</taxon>
        <taxon>Ploima</taxon>
        <taxon>Brachionidae</taxon>
        <taxon>Brachionus</taxon>
    </lineage>
</organism>
<feature type="chain" id="PRO_5032580781" evidence="3">
    <location>
        <begin position="31"/>
        <end position="1060"/>
    </location>
</feature>
<name>A0A814B5M1_9BILA</name>
<evidence type="ECO:0000313" key="4">
    <source>
        <dbReference type="EMBL" id="CAF0923968.1"/>
    </source>
</evidence>
<gene>
    <name evidence="4" type="ORF">OXX778_LOCUS12536</name>
</gene>
<reference evidence="4" key="1">
    <citation type="submission" date="2021-02" db="EMBL/GenBank/DDBJ databases">
        <authorList>
            <person name="Nowell W R."/>
        </authorList>
    </citation>
    <scope>NUCLEOTIDE SEQUENCE</scope>
    <source>
        <strain evidence="4">Ploen Becks lab</strain>
    </source>
</reference>
<feature type="transmembrane region" description="Helical" evidence="2">
    <location>
        <begin position="954"/>
        <end position="977"/>
    </location>
</feature>
<sequence>MLFDFIYCLIIKHKFYLFLILVQLIRLNECRNSGLECLNSIDRSIRQQTFCFSNCYPVNSTRKLGLIRALIFESFDSMCKQPKISSSLGEQPSQYFSSKPTIYSESPNKPKIKVFVLDFYLVSGDIYIDFSRLNISLLKNNSIKSKLDTTLVLNLVTRQFMTFKIFNLPHEKSDYLTDIKILLNGESSLEILEKKGDLKIQVHHSPVYDYSTNRREWIDYLNTLLGDGQNDYVEYLSLFCHVSHIRLDINKMLLSIHDENYFSDYVEPLEAMPNLSESSNLVSDYYLGKNCTFLFNGAKYKKNNQEKNFLDNFQPHFFIEIEQNPNEIVGNDYLRIFIKECNIAKDYNLIVFVNNLMQINSEKKIILDEANCNVKIYSNVDVFDLLGVNLNITKFGETTETNVDYREEIIKKHLGKIGLRSFNFIKIIPNAREVELRFSSDNSKSDQAANKFYNRLNQQIFLDKHEIVLKNSGNFGSQSSNYSLKFVLLESDLKEYFTEKNLDLSAYLKREMYEHPINNNIDSEYFAITNKECRAIVLDSQIILDGYLLLFNSNLYKFNANSYDSNCFYFDKSTNMYYLTFGFSLNYDTFINSNYFTIKHEIDLGFISNHLEKKKEKAQNDYFNNILLNTIESSYKVSTRSKIIGKKIRKTKKESSNSNFYNYEIQSSIKLKSFDFTVSWSVDTCWLSEALCFNQIEPSFFFNYNELPEDDFYYDGENLDQFENPSRRNLYQYDFDYGSKDKFNKFKRFVDYDQMTKINKNIIHYVNYTITSFDTKISMNPVHVFYEHEIYLKMKLYDIQNFDNSYKVISCNLKPYASCNGSSTQLYNKNHLRRKNKRDIVELNEIKCQPNSNILKFFEKHDLKKKMKTVMLTKFDPNKPYMLKDRVDYDSSQDKSEIKKKCPISYTNNRNNSEYSITQGPKSTIPTKQTTSVSSFQQKDVYDKSVFFIKQHKLTIILLAITLFFTIFCLIMVKLVFIKPKNQNFSTELQSSNLENSLLSNGNDKPNGQNLNGSLSRYAHNEQELRLLNPESNNLNSTITEESNNQKKCKKKNKTKITFV</sequence>
<keyword evidence="5" id="KW-1185">Reference proteome</keyword>
<proteinExistence type="predicted"/>
<accession>A0A814B5M1</accession>
<dbReference type="Proteomes" id="UP000663879">
    <property type="component" value="Unassembled WGS sequence"/>
</dbReference>
<evidence type="ECO:0000313" key="5">
    <source>
        <dbReference type="Proteomes" id="UP000663879"/>
    </source>
</evidence>